<dbReference type="Pfam" id="PF02375">
    <property type="entry name" value="JmjN"/>
    <property type="match status" value="1"/>
</dbReference>
<reference evidence="35" key="2">
    <citation type="submission" date="2025-09" db="UniProtKB">
        <authorList>
            <consortium name="Ensembl"/>
        </authorList>
    </citation>
    <scope>IDENTIFICATION</scope>
</reference>
<dbReference type="InterPro" id="IPR001965">
    <property type="entry name" value="Znf_PHD"/>
</dbReference>
<feature type="domain" description="PHD-type" evidence="31">
    <location>
        <begin position="1063"/>
        <end position="1111"/>
    </location>
</feature>
<evidence type="ECO:0000256" key="26">
    <source>
        <dbReference type="ARBA" id="ARBA00083319"/>
    </source>
</evidence>
<evidence type="ECO:0000256" key="16">
    <source>
        <dbReference type="ARBA" id="ARBA00023002"/>
    </source>
</evidence>
<feature type="compositionally biased region" description="Pro residues" evidence="30">
    <location>
        <begin position="1"/>
        <end position="14"/>
    </location>
</feature>
<dbReference type="EC" id="1.14.11.67" evidence="4"/>
<dbReference type="Ensembl" id="ENSNVIT00000022901.1">
    <property type="protein sequence ID" value="ENSNVIP00000019642.1"/>
    <property type="gene ID" value="ENSNVIG00000014996.1"/>
</dbReference>
<dbReference type="FunFam" id="2.60.120.650:FF:000001">
    <property type="entry name" value="Putative lysine-specific demethylase 5b"/>
    <property type="match status" value="1"/>
</dbReference>
<evidence type="ECO:0000259" key="33">
    <source>
        <dbReference type="PROSITE" id="PS51183"/>
    </source>
</evidence>
<dbReference type="Proteomes" id="UP000694425">
    <property type="component" value="Unplaced"/>
</dbReference>
<evidence type="ECO:0000259" key="32">
    <source>
        <dbReference type="PROSITE" id="PS51011"/>
    </source>
</evidence>
<dbReference type="GO" id="GO:0005654">
    <property type="term" value="C:nucleoplasm"/>
    <property type="evidence" value="ECO:0007669"/>
    <property type="project" value="UniProtKB-ARBA"/>
</dbReference>
<protein>
    <recommendedName>
        <fullName evidence="24">Lysine-specific demethylase 5B</fullName>
        <ecNumber evidence="4">1.14.11.67</ecNumber>
    </recommendedName>
    <alternativeName>
        <fullName evidence="27">Histone demethylase JARID1B</fullName>
    </alternativeName>
    <alternativeName>
        <fullName evidence="25">Jumonji/ARID domain-containing protein 1B</fullName>
    </alternativeName>
    <alternativeName>
        <fullName evidence="28">PLU-1</fullName>
    </alternativeName>
    <alternativeName>
        <fullName evidence="26">[histone H3]-trimethyl-L-lysine(4) demethylase 5B</fullName>
    </alternativeName>
</protein>
<keyword evidence="36" id="KW-1185">Reference proteome</keyword>
<dbReference type="PROSITE" id="PS50016">
    <property type="entry name" value="ZF_PHD_2"/>
    <property type="match status" value="3"/>
</dbReference>
<evidence type="ECO:0000256" key="11">
    <source>
        <dbReference type="ARBA" id="ARBA00022833"/>
    </source>
</evidence>
<evidence type="ECO:0000256" key="6">
    <source>
        <dbReference type="ARBA" id="ARBA00022499"/>
    </source>
</evidence>
<dbReference type="GO" id="GO:0003677">
    <property type="term" value="F:DNA binding"/>
    <property type="evidence" value="ECO:0007669"/>
    <property type="project" value="InterPro"/>
</dbReference>
<feature type="domain" description="JmjN" evidence="33">
    <location>
        <begin position="32"/>
        <end position="73"/>
    </location>
</feature>
<dbReference type="GO" id="GO:0000785">
    <property type="term" value="C:chromatin"/>
    <property type="evidence" value="ECO:0007669"/>
    <property type="project" value="TreeGrafter"/>
</dbReference>
<dbReference type="GO" id="GO:0034647">
    <property type="term" value="F:histone H3K4me/H3K4me2/H3K4me3 demethylase activity"/>
    <property type="evidence" value="ECO:0007669"/>
    <property type="project" value="UniProtKB-EC"/>
</dbReference>
<comment type="cofactor">
    <cofactor evidence="1">
        <name>Fe(2+)</name>
        <dbReference type="ChEBI" id="CHEBI:29033"/>
    </cofactor>
</comment>
<feature type="compositionally biased region" description="Basic and acidic residues" evidence="30">
    <location>
        <begin position="1276"/>
        <end position="1286"/>
    </location>
</feature>
<feature type="compositionally biased region" description="Basic and acidic residues" evidence="30">
    <location>
        <begin position="202"/>
        <end position="214"/>
    </location>
</feature>
<dbReference type="InterPro" id="IPR004198">
    <property type="entry name" value="Znf_C5HC2"/>
</dbReference>
<dbReference type="CDD" id="cd15603">
    <property type="entry name" value="PHD1_KDM5B"/>
    <property type="match status" value="1"/>
</dbReference>
<evidence type="ECO:0000256" key="13">
    <source>
        <dbReference type="ARBA" id="ARBA00022853"/>
    </source>
</evidence>
<dbReference type="InterPro" id="IPR001606">
    <property type="entry name" value="ARID_dom"/>
</dbReference>
<keyword evidence="15" id="KW-0007">Acetylation</keyword>
<feature type="region of interest" description="Disordered" evidence="30">
    <location>
        <begin position="1"/>
        <end position="22"/>
    </location>
</feature>
<evidence type="ECO:0000256" key="1">
    <source>
        <dbReference type="ARBA" id="ARBA00001954"/>
    </source>
</evidence>
<keyword evidence="21" id="KW-0539">Nucleus</keyword>
<dbReference type="InterPro" id="IPR019787">
    <property type="entry name" value="Znf_PHD-finger"/>
</dbReference>
<keyword evidence="9" id="KW-0677">Repeat</keyword>
<dbReference type="Pfam" id="PF02373">
    <property type="entry name" value="JmjC"/>
    <property type="match status" value="1"/>
</dbReference>
<comment type="subunit">
    <text evidence="23">Interacts with FOXG1B, PAX9, MYC, MYCN and RB1. Interacts with HDAC1, HDAC4, HDAC5 and HDAC7. Interacts (via PHD-type 1 zinc finger) with histone H3 unmodified at 'Lys-4'; the interaction is inhibited when histone H3 is methylated at 'Arg-2' or 'Lys-4'.</text>
</comment>
<reference evidence="35" key="1">
    <citation type="submission" date="2025-08" db="UniProtKB">
        <authorList>
            <consortium name="Ensembl"/>
        </authorList>
    </citation>
    <scope>IDENTIFICATION</scope>
</reference>
<comment type="similarity">
    <text evidence="3">Belongs to the JARID1 histone demethylase family.</text>
</comment>
<dbReference type="FunFam" id="1.10.150.60:FF:000001">
    <property type="entry name" value="Putative lysine-specific demethylase 5b"/>
    <property type="match status" value="1"/>
</dbReference>
<feature type="region of interest" description="Disordered" evidence="30">
    <location>
        <begin position="1261"/>
        <end position="1286"/>
    </location>
</feature>
<organism evidence="35 36">
    <name type="scientific">Neovison vison</name>
    <name type="common">American mink</name>
    <name type="synonym">Mustela vison</name>
    <dbReference type="NCBI Taxonomy" id="452646"/>
    <lineage>
        <taxon>Eukaryota</taxon>
        <taxon>Metazoa</taxon>
        <taxon>Chordata</taxon>
        <taxon>Craniata</taxon>
        <taxon>Vertebrata</taxon>
        <taxon>Euteleostomi</taxon>
        <taxon>Mammalia</taxon>
        <taxon>Eutheria</taxon>
        <taxon>Laurasiatheria</taxon>
        <taxon>Carnivora</taxon>
        <taxon>Caniformia</taxon>
        <taxon>Musteloidea</taxon>
        <taxon>Mustelidae</taxon>
        <taxon>Mustelinae</taxon>
        <taxon>Neogale</taxon>
    </lineage>
</organism>
<evidence type="ECO:0000256" key="12">
    <source>
        <dbReference type="ARBA" id="ARBA00022843"/>
    </source>
</evidence>
<dbReference type="PROSITE" id="PS01359">
    <property type="entry name" value="ZF_PHD_1"/>
    <property type="match status" value="2"/>
</dbReference>
<dbReference type="InterPro" id="IPR047981">
    <property type="entry name" value="KDM5B_ARID"/>
</dbReference>
<comment type="catalytic activity">
    <reaction evidence="22">
        <text>N(6),N(6),N(6)-trimethyl-L-lysyl(4)-[histone H3] + 3 2-oxoglutarate + 3 O2 = L-lysyl(4)-[histone H3] + 3 formaldehyde + 3 succinate + 3 CO2</text>
        <dbReference type="Rhea" id="RHEA:60208"/>
        <dbReference type="Rhea" id="RHEA-COMP:15537"/>
        <dbReference type="Rhea" id="RHEA-COMP:15547"/>
        <dbReference type="ChEBI" id="CHEBI:15379"/>
        <dbReference type="ChEBI" id="CHEBI:16526"/>
        <dbReference type="ChEBI" id="CHEBI:16810"/>
        <dbReference type="ChEBI" id="CHEBI:16842"/>
        <dbReference type="ChEBI" id="CHEBI:29969"/>
        <dbReference type="ChEBI" id="CHEBI:30031"/>
        <dbReference type="ChEBI" id="CHEBI:61961"/>
        <dbReference type="EC" id="1.14.11.67"/>
    </reaction>
</comment>
<dbReference type="SMART" id="SM00249">
    <property type="entry name" value="PHD"/>
    <property type="match status" value="3"/>
</dbReference>
<keyword evidence="12" id="KW-0832">Ubl conjugation</keyword>
<dbReference type="SUPFAM" id="SSF46774">
    <property type="entry name" value="ARID-like"/>
    <property type="match status" value="1"/>
</dbReference>
<dbReference type="SMART" id="SM00545">
    <property type="entry name" value="JmjN"/>
    <property type="match status" value="1"/>
</dbReference>
<dbReference type="InterPro" id="IPR019786">
    <property type="entry name" value="Zinc_finger_PHD-type_CS"/>
</dbReference>
<keyword evidence="14" id="KW-0223">Dioxygenase</keyword>
<evidence type="ECO:0000256" key="27">
    <source>
        <dbReference type="ARBA" id="ARBA00083499"/>
    </source>
</evidence>
<evidence type="ECO:0000256" key="30">
    <source>
        <dbReference type="SAM" id="MobiDB-lite"/>
    </source>
</evidence>
<keyword evidence="6" id="KW-1017">Isopeptide bond</keyword>
<dbReference type="GO" id="GO:0045892">
    <property type="term" value="P:negative regulation of DNA-templated transcription"/>
    <property type="evidence" value="ECO:0007669"/>
    <property type="project" value="UniProtKB-ARBA"/>
</dbReference>
<dbReference type="SMART" id="SM01014">
    <property type="entry name" value="ARID"/>
    <property type="match status" value="1"/>
</dbReference>
<evidence type="ECO:0000313" key="36">
    <source>
        <dbReference type="Proteomes" id="UP000694425"/>
    </source>
</evidence>
<keyword evidence="8" id="KW-0479">Metal-binding</keyword>
<keyword evidence="7" id="KW-0597">Phosphoprotein</keyword>
<dbReference type="SMART" id="SM00501">
    <property type="entry name" value="BRIGHT"/>
    <property type="match status" value="1"/>
</dbReference>
<feature type="domain" description="JmjC" evidence="34">
    <location>
        <begin position="453"/>
        <end position="619"/>
    </location>
</feature>
<dbReference type="InterPro" id="IPR048615">
    <property type="entry name" value="KDM5_C-hel"/>
</dbReference>
<dbReference type="Pfam" id="PF21323">
    <property type="entry name" value="KDM5_C-hel"/>
    <property type="match status" value="1"/>
</dbReference>
<name>A0A8C7ESG9_NEOVI</name>
<dbReference type="InterPro" id="IPR047979">
    <property type="entry name" value="KDM5B_PHD3"/>
</dbReference>
<evidence type="ECO:0000256" key="15">
    <source>
        <dbReference type="ARBA" id="ARBA00022990"/>
    </source>
</evidence>
<dbReference type="FunFam" id="3.30.40.10:FF:000023">
    <property type="entry name" value="Lysine (K)-specific demethylase 5A"/>
    <property type="match status" value="1"/>
</dbReference>
<sequence length="1431" mass="162971">MEPATALPPGPRPALPLGGPGPLGEFLPPPECPVFEPSWEEFADPFAFIHKIRPIAEQTGICKVRPPPDWQPPFACDVDKLHFTPRIQRLNELEAQTRVKLNFLDQIAKYWELQGSTLKIPHVERKILDLFQLNKLVAEEGGFTVVCKDRKWTKIATKMGFAPGKAVGSHIRGHYERILNPYNLFLSGDSLRCLQKPNLSTDTKDKEYKPHDIPQRQSVQPSETCPPARRAKRMRAEAMNIKIEPEETAEARTHNLRRRMGCPTPKCENEKEMKGIVKQETIEKKEYIVENEKEKPKSRSKKATNAVDLYVCLLCGSGNDEDRLLLCDGCDDSYHTFCLIPPLHDVPKGDWRCPKCLAQECSKPQEAFGFEQAARDYTLRTFGEMADAFKSDYFNMPVHMVPTELVEKEFWRLVSTIEEDVTVEYGADIASKEFGSGFPVRDGKIKLSPEEEEYLDSGWNLNNMPVMEQSVLAHITADICGMKLPWLYVGMCFSSFCWHIEDHWSYSINYLHWGEPKTWYGVPGYAAEQLENVMKKLAPELFVSQPDLLHQLVTIMNPNTLMTHEVPVYRTNQCAGEFVITFPRAYHSGFNQGFNFAEAVNFCTVDWLPLGRQCVEHYRLLHRYCVFSHDEMICKMASKADVLDVVVASTVQKDMAIMIEDEKALRETVRKLGVIDSERMDFELLPDDERQCIKCKTTCFMSAISCSCKPGLLVCLHHVKELCSCPPYKYKLRYRYTLDDLYPMMNALKLRAESYNEWAVNVNEALEAKINKKKSLVSFKALIEESEMKKFPDNDLLRHLRLVTQDAEKCASVAQQLLNGKRQTRYRSGGGKSQNQLTVNELRQFVTQLYALPCVLSQTPLLKDLLNRVEDFQQHSQKLLSEEMPSAAELQDLLDVSFEFDVELPQLAEMRIRLEQARWLEEVQQACLDPSSLTLDDMRRLIDLGVGLAPYSAVEKAMARLQELLTVSEHWDDKAKSLLKARPRHSLNSLATAVKEIEEIPAYLPNGAALKDSVQRARDWLQDVEALQMATLGEARLREMEALQSLRLANEGKLLSPIQDVELRVCLCQKAPAAPMIQCELCRDAFHTSCVAVPSISQGPRIWLCPHCRRSEKPPLEKILPLLASLQRIRVRLPEGDALRYMIERTVNWQHRAQQLLSSGTLKSVQDRVGSGLWYSRWQASAGQVAETNKVSQPTGTTSFSLPDDWDNKASYVHSPFSTGRSCIPLHGVSPEVNELLMEAQLLQVSLPEIQELYQTLLAKPAPAPQTDRSSPARPSSEKNECCRGKRDGINSLERKLKRRLEREGLSSDRWDRVKKMRTPKKKKIKLSHSKDMNSFKLERERSYELVRSAETHSLPSDTSYSEQEDSEDEDAICPAVSCLQPEGDEVDWVQCDGSCNQWFHQVCVGVSPEMAEKEDYICVRCTVKDAPSRK</sequence>
<feature type="domain" description="PHD-type" evidence="31">
    <location>
        <begin position="309"/>
        <end position="359"/>
    </location>
</feature>
<evidence type="ECO:0000256" key="17">
    <source>
        <dbReference type="ARBA" id="ARBA00023004"/>
    </source>
</evidence>
<evidence type="ECO:0000256" key="28">
    <source>
        <dbReference type="ARBA" id="ARBA00083905"/>
    </source>
</evidence>
<accession>A0A8C7ESG9</accession>
<evidence type="ECO:0000256" key="7">
    <source>
        <dbReference type="ARBA" id="ARBA00022553"/>
    </source>
</evidence>
<evidence type="ECO:0000256" key="8">
    <source>
        <dbReference type="ARBA" id="ARBA00022723"/>
    </source>
</evidence>
<keyword evidence="11" id="KW-0862">Zinc</keyword>
<dbReference type="InterPro" id="IPR011011">
    <property type="entry name" value="Znf_FYVE_PHD"/>
</dbReference>
<evidence type="ECO:0000256" key="23">
    <source>
        <dbReference type="ARBA" id="ARBA00065925"/>
    </source>
</evidence>
<keyword evidence="13" id="KW-0156">Chromatin regulator</keyword>
<keyword evidence="17" id="KW-0408">Iron</keyword>
<evidence type="ECO:0000256" key="3">
    <source>
        <dbReference type="ARBA" id="ARBA00006801"/>
    </source>
</evidence>
<dbReference type="PROSITE" id="PS51183">
    <property type="entry name" value="JMJN"/>
    <property type="match status" value="1"/>
</dbReference>
<dbReference type="PANTHER" id="PTHR10694:SF3">
    <property type="entry name" value="LYSINE-SPECIFIC DEMETHYLASE 5B"/>
    <property type="match status" value="1"/>
</dbReference>
<evidence type="ECO:0000259" key="34">
    <source>
        <dbReference type="PROSITE" id="PS51184"/>
    </source>
</evidence>
<evidence type="ECO:0000256" key="20">
    <source>
        <dbReference type="ARBA" id="ARBA00023163"/>
    </source>
</evidence>
<feature type="domain" description="ARID" evidence="32">
    <location>
        <begin position="97"/>
        <end position="187"/>
    </location>
</feature>
<feature type="region of interest" description="Disordered" evidence="30">
    <location>
        <begin position="200"/>
        <end position="231"/>
    </location>
</feature>
<dbReference type="SMART" id="SM00558">
    <property type="entry name" value="JmjC"/>
    <property type="match status" value="1"/>
</dbReference>
<evidence type="ECO:0000256" key="22">
    <source>
        <dbReference type="ARBA" id="ARBA00048734"/>
    </source>
</evidence>
<dbReference type="InterPro" id="IPR047978">
    <property type="entry name" value="KDM5B_PHD1"/>
</dbReference>
<evidence type="ECO:0000259" key="31">
    <source>
        <dbReference type="PROSITE" id="PS50016"/>
    </source>
</evidence>
<dbReference type="GO" id="GO:0048511">
    <property type="term" value="P:rhythmic process"/>
    <property type="evidence" value="ECO:0007669"/>
    <property type="project" value="UniProtKB-KW"/>
</dbReference>
<dbReference type="SUPFAM" id="SSF51197">
    <property type="entry name" value="Clavaminate synthase-like"/>
    <property type="match status" value="1"/>
</dbReference>
<evidence type="ECO:0000256" key="4">
    <source>
        <dbReference type="ARBA" id="ARBA00012902"/>
    </source>
</evidence>
<evidence type="ECO:0000256" key="25">
    <source>
        <dbReference type="ARBA" id="ARBA00076092"/>
    </source>
</evidence>
<keyword evidence="5" id="KW-0678">Repressor</keyword>
<dbReference type="Pfam" id="PF01388">
    <property type="entry name" value="ARID"/>
    <property type="match status" value="1"/>
</dbReference>
<dbReference type="Pfam" id="PF02928">
    <property type="entry name" value="zf-C5HC2"/>
    <property type="match status" value="1"/>
</dbReference>
<dbReference type="Gene3D" id="2.60.120.650">
    <property type="entry name" value="Cupin"/>
    <property type="match status" value="1"/>
</dbReference>
<dbReference type="PANTHER" id="PTHR10694">
    <property type="entry name" value="LYSINE-SPECIFIC DEMETHYLASE"/>
    <property type="match status" value="1"/>
</dbReference>
<dbReference type="CDD" id="cd15687">
    <property type="entry name" value="PHD3_KDM5B"/>
    <property type="match status" value="1"/>
</dbReference>
<dbReference type="Gene3D" id="3.30.40.10">
    <property type="entry name" value="Zinc/RING finger domain, C3HC4 (zinc finger)"/>
    <property type="match status" value="2"/>
</dbReference>
<evidence type="ECO:0000256" key="10">
    <source>
        <dbReference type="ARBA" id="ARBA00022771"/>
    </source>
</evidence>
<dbReference type="InterPro" id="IPR003347">
    <property type="entry name" value="JmjC_dom"/>
</dbReference>
<dbReference type="Pfam" id="PF08429">
    <property type="entry name" value="PLU-1"/>
    <property type="match status" value="1"/>
</dbReference>
<feature type="domain" description="PHD-type" evidence="31">
    <location>
        <begin position="1371"/>
        <end position="1425"/>
    </location>
</feature>
<dbReference type="CDD" id="cd16874">
    <property type="entry name" value="ARID_KDM5B"/>
    <property type="match status" value="1"/>
</dbReference>
<dbReference type="InterPro" id="IPR003349">
    <property type="entry name" value="JmjN"/>
</dbReference>
<dbReference type="InterPro" id="IPR036431">
    <property type="entry name" value="ARID_dom_sf"/>
</dbReference>
<evidence type="ECO:0000256" key="2">
    <source>
        <dbReference type="ARBA" id="ARBA00004123"/>
    </source>
</evidence>
<dbReference type="InterPro" id="IPR013637">
    <property type="entry name" value="Lys_sp_deMease-like_dom"/>
</dbReference>
<dbReference type="SUPFAM" id="SSF57903">
    <property type="entry name" value="FYVE/PHD zinc finger"/>
    <property type="match status" value="3"/>
</dbReference>
<dbReference type="CDD" id="cd15607">
    <property type="entry name" value="PHD2_KDM5B"/>
    <property type="match status" value="1"/>
</dbReference>
<evidence type="ECO:0000256" key="9">
    <source>
        <dbReference type="ARBA" id="ARBA00022737"/>
    </source>
</evidence>
<dbReference type="FunFam" id="2.60.120.650:FF:000035">
    <property type="entry name" value="PHD transcription factor Rum1"/>
    <property type="match status" value="1"/>
</dbReference>
<evidence type="ECO:0000256" key="19">
    <source>
        <dbReference type="ARBA" id="ARBA00023108"/>
    </source>
</evidence>
<keyword evidence="16" id="KW-0560">Oxidoreductase</keyword>
<dbReference type="Pfam" id="PF00628">
    <property type="entry name" value="PHD"/>
    <property type="match status" value="3"/>
</dbReference>
<dbReference type="PROSITE" id="PS51184">
    <property type="entry name" value="JMJC"/>
    <property type="match status" value="1"/>
</dbReference>
<evidence type="ECO:0000256" key="18">
    <source>
        <dbReference type="ARBA" id="ARBA00023015"/>
    </source>
</evidence>
<keyword evidence="10 29" id="KW-0863">Zinc-finger</keyword>
<keyword evidence="18" id="KW-0805">Transcription regulation</keyword>
<dbReference type="Gene3D" id="1.10.150.60">
    <property type="entry name" value="ARID DNA-binding domain"/>
    <property type="match status" value="1"/>
</dbReference>
<keyword evidence="20" id="KW-0804">Transcription</keyword>
<dbReference type="GO" id="GO:0008270">
    <property type="term" value="F:zinc ion binding"/>
    <property type="evidence" value="ECO:0007669"/>
    <property type="project" value="UniProtKB-KW"/>
</dbReference>
<evidence type="ECO:0000256" key="21">
    <source>
        <dbReference type="ARBA" id="ARBA00023242"/>
    </source>
</evidence>
<proteinExistence type="inferred from homology"/>
<dbReference type="InterPro" id="IPR013083">
    <property type="entry name" value="Znf_RING/FYVE/PHD"/>
</dbReference>
<comment type="subcellular location">
    <subcellularLocation>
        <location evidence="2">Nucleus</location>
    </subcellularLocation>
</comment>
<evidence type="ECO:0000256" key="5">
    <source>
        <dbReference type="ARBA" id="ARBA00022491"/>
    </source>
</evidence>
<dbReference type="PROSITE" id="PS51011">
    <property type="entry name" value="ARID"/>
    <property type="match status" value="1"/>
</dbReference>
<dbReference type="GeneTree" id="ENSGT00940000157076"/>
<evidence type="ECO:0000313" key="35">
    <source>
        <dbReference type="Ensembl" id="ENSNVIP00000019642.1"/>
    </source>
</evidence>
<evidence type="ECO:0000256" key="29">
    <source>
        <dbReference type="PROSITE-ProRule" id="PRU00146"/>
    </source>
</evidence>
<keyword evidence="19" id="KW-0090">Biological rhythms</keyword>
<evidence type="ECO:0000256" key="24">
    <source>
        <dbReference type="ARBA" id="ARBA00069201"/>
    </source>
</evidence>
<dbReference type="FunFam" id="3.30.40.10:FF:000200">
    <property type="entry name" value="Lysine-specific demethylase 5B"/>
    <property type="match status" value="1"/>
</dbReference>
<evidence type="ECO:0000256" key="14">
    <source>
        <dbReference type="ARBA" id="ARBA00022964"/>
    </source>
</evidence>